<comment type="caution">
    <text evidence="2">The sequence shown here is derived from an EMBL/GenBank/DDBJ whole genome shotgun (WGS) entry which is preliminary data.</text>
</comment>
<name>A0ABR5A2R2_9BACL</name>
<accession>A0ABR5A2R2</accession>
<organism evidence="2 3">
    <name type="scientific">Cohnella kolymensis</name>
    <dbReference type="NCBI Taxonomy" id="1590652"/>
    <lineage>
        <taxon>Bacteria</taxon>
        <taxon>Bacillati</taxon>
        <taxon>Bacillota</taxon>
        <taxon>Bacilli</taxon>
        <taxon>Bacillales</taxon>
        <taxon>Paenibacillaceae</taxon>
        <taxon>Cohnella</taxon>
    </lineage>
</organism>
<evidence type="ECO:0000313" key="2">
    <source>
        <dbReference type="EMBL" id="KIL34692.1"/>
    </source>
</evidence>
<feature type="compositionally biased region" description="Basic and acidic residues" evidence="1">
    <location>
        <begin position="193"/>
        <end position="208"/>
    </location>
</feature>
<feature type="region of interest" description="Disordered" evidence="1">
    <location>
        <begin position="188"/>
        <end position="215"/>
    </location>
</feature>
<proteinExistence type="predicted"/>
<keyword evidence="3" id="KW-1185">Reference proteome</keyword>
<reference evidence="2 3" key="1">
    <citation type="submission" date="2014-12" db="EMBL/GenBank/DDBJ databases">
        <title>Draft genome sequence of Cohnella kolymensis strain B-2846.</title>
        <authorList>
            <person name="Karlyshev A.V."/>
            <person name="Kudryashova E.B."/>
        </authorList>
    </citation>
    <scope>NUCLEOTIDE SEQUENCE [LARGE SCALE GENOMIC DNA]</scope>
    <source>
        <strain evidence="2 3">VKM B-2846</strain>
    </source>
</reference>
<evidence type="ECO:0000256" key="1">
    <source>
        <dbReference type="SAM" id="MobiDB-lite"/>
    </source>
</evidence>
<sequence length="306" mass="33271">MNAYDTEDFDAWKEMNMKKKPEKKMSKPRRPLYYVDNPNKLELKWLDDIQKKPDTGPISVHGSAAAAEPIMPAHGGVRQGRVNSKTGKQSVFNAQAERKQQLELLEQPASELISSPQETEEIVAVATSVSPAIELPEEVSLADVESIMESSQNETELAADAIAEILREETAEQTEVEQLAAAEAEQVAAAEAADERELRASKLEEKRMPSKPAPLVYTDDLADEAVTSEKIASLAVKAAHLASDSIHTAALADYAVTSIKLADGSITSSKIAPESIVGDHLTKKFDFRTKKFATDPSPARSSRMAA</sequence>
<gene>
    <name evidence="2" type="ORF">SD71_18210</name>
</gene>
<evidence type="ECO:0000313" key="3">
    <source>
        <dbReference type="Proteomes" id="UP000054526"/>
    </source>
</evidence>
<evidence type="ECO:0008006" key="4">
    <source>
        <dbReference type="Google" id="ProtNLM"/>
    </source>
</evidence>
<protein>
    <recommendedName>
        <fullName evidence="4">WIAG-tail domain</fullName>
    </recommendedName>
</protein>
<dbReference type="EMBL" id="JXAL01000027">
    <property type="protein sequence ID" value="KIL34692.1"/>
    <property type="molecule type" value="Genomic_DNA"/>
</dbReference>
<dbReference type="Proteomes" id="UP000054526">
    <property type="component" value="Unassembled WGS sequence"/>
</dbReference>